<reference evidence="1 2" key="1">
    <citation type="submission" date="2024-09" db="EMBL/GenBank/DDBJ databases">
        <authorList>
            <person name="Lee S.D."/>
        </authorList>
    </citation>
    <scope>NUCLEOTIDE SEQUENCE [LARGE SCALE GENOMIC DNA]</scope>
    <source>
        <strain evidence="1 2">N1-5</strain>
    </source>
</reference>
<accession>A0ABV6UFG6</accession>
<dbReference type="RefSeq" id="WP_030251130.1">
    <property type="nucleotide sequence ID" value="NZ_JBHEZZ010000001.1"/>
</dbReference>
<evidence type="ECO:0000313" key="1">
    <source>
        <dbReference type="EMBL" id="MFC1400193.1"/>
    </source>
</evidence>
<protein>
    <submittedName>
        <fullName evidence="1">Uncharacterized protein</fullName>
    </submittedName>
</protein>
<organism evidence="1 2">
    <name type="scientific">Streptacidiphilus cavernicola</name>
    <dbReference type="NCBI Taxonomy" id="3342716"/>
    <lineage>
        <taxon>Bacteria</taxon>
        <taxon>Bacillati</taxon>
        <taxon>Actinomycetota</taxon>
        <taxon>Actinomycetes</taxon>
        <taxon>Kitasatosporales</taxon>
        <taxon>Streptomycetaceae</taxon>
        <taxon>Streptacidiphilus</taxon>
    </lineage>
</organism>
<gene>
    <name evidence="1" type="ORF">ACEZDJ_02705</name>
</gene>
<sequence length="313" mass="34856">MSDQTDLGKGGYEIRPFSEDWPDEIKRLRDEVVAVLHKISPFYMAPPDPDDVALEGKVTALVAPYRLKENERHRTITDAVATVGEQIQNFAASRNDMGHKYIWSAPAITMKLDGVLLTGTLEAMGDFRNYLRATANRFADMTGGETRKQLQDLVQSQPIDSTTRVLVEQYALVCGLAGRMIDAGNAFLNLDAQLRVALEFYAEGRAPQGWWDKLPAPLRSVFDEGTWVIIDESLRIAAEHGLGGALGPFSSIPVAVTRTVLTIRKEREHEKRKYRRDDVDELLDLADQLTKANDVANELGRSIDAIVLASRFA</sequence>
<evidence type="ECO:0000313" key="2">
    <source>
        <dbReference type="Proteomes" id="UP001592528"/>
    </source>
</evidence>
<dbReference type="EMBL" id="JBHEZZ010000001">
    <property type="protein sequence ID" value="MFC1400193.1"/>
    <property type="molecule type" value="Genomic_DNA"/>
</dbReference>
<proteinExistence type="predicted"/>
<name>A0ABV6UFG6_9ACTN</name>
<dbReference type="Proteomes" id="UP001592528">
    <property type="component" value="Unassembled WGS sequence"/>
</dbReference>
<keyword evidence="2" id="KW-1185">Reference proteome</keyword>
<comment type="caution">
    <text evidence="1">The sequence shown here is derived from an EMBL/GenBank/DDBJ whole genome shotgun (WGS) entry which is preliminary data.</text>
</comment>